<dbReference type="SUPFAM" id="SSF56784">
    <property type="entry name" value="HAD-like"/>
    <property type="match status" value="1"/>
</dbReference>
<dbReference type="AlphaFoldDB" id="D0LEC7"/>
<sequence length="289" mass="30957">MGPKCPTLSAVGRTLANVTDTTSNGPPPGRRIAAFFDLDKTVIAKSSVLAFSRPFYAGGLLNRRAVLKSGYAQLVFLLSSADHDQVEQLRKHITDMCRGWDVDQVATIVRETLQDVVAPLVFAEAAELIADHHRRGHDVVLVSASGRELVEPIGKLLGADHIRASEMRVVDGHYSGELEFYCYGEEKAVAVTAMAATHGYCLADCYAYSDSVTDLPMLAAVGHPVAVNPDKRLRRHALEHGWGVLSFAHPEPAHARFTGRGPALVAGALVVASAAAIGSVTLRRLQSGT</sequence>
<reference evidence="5 6" key="2">
    <citation type="journal article" date="2010" name="Stand. Genomic Sci.">
        <title>Complete genome sequence of Gordonia bronchialis type strain (3410).</title>
        <authorList>
            <person name="Ivanova N."/>
            <person name="Sikorski J."/>
            <person name="Jando M."/>
            <person name="Lapidus A."/>
            <person name="Nolan M."/>
            <person name="Lucas S."/>
            <person name="Del Rio T.G."/>
            <person name="Tice H."/>
            <person name="Copeland A."/>
            <person name="Cheng J.F."/>
            <person name="Chen F."/>
            <person name="Bruce D."/>
            <person name="Goodwin L."/>
            <person name="Pitluck S."/>
            <person name="Mavromatis K."/>
            <person name="Ovchinnikova G."/>
            <person name="Pati A."/>
            <person name="Chen A."/>
            <person name="Palaniappan K."/>
            <person name="Land M."/>
            <person name="Hauser L."/>
            <person name="Chang Y.J."/>
            <person name="Jeffries C.D."/>
            <person name="Chain P."/>
            <person name="Saunders E."/>
            <person name="Han C."/>
            <person name="Detter J.C."/>
            <person name="Brettin T."/>
            <person name="Rohde M."/>
            <person name="Goker M."/>
            <person name="Bristow J."/>
            <person name="Eisen J.A."/>
            <person name="Markowitz V."/>
            <person name="Hugenholtz P."/>
            <person name="Klenk H.P."/>
            <person name="Kyrpides N.C."/>
        </authorList>
    </citation>
    <scope>NUCLEOTIDE SEQUENCE [LARGE SCALE GENOMIC DNA]</scope>
    <source>
        <strain evidence="6">ATCC 25592 / DSM 43247 / BCRC 13721 / JCM 3198 / KCTC 3076 / NBRC 16047 / NCTC 10667</strain>
    </source>
</reference>
<dbReference type="EMBL" id="CP001802">
    <property type="protein sequence ID" value="ACY19845.1"/>
    <property type="molecule type" value="Genomic_DNA"/>
</dbReference>
<keyword evidence="4" id="KW-0460">Magnesium</keyword>
<reference evidence="6" key="1">
    <citation type="submission" date="2009-10" db="EMBL/GenBank/DDBJ databases">
        <title>The complete chromosome of Gordonia bronchialis DSM 43247.</title>
        <authorList>
            <consortium name="US DOE Joint Genome Institute (JGI-PGF)"/>
            <person name="Lucas S."/>
            <person name="Copeland A."/>
            <person name="Lapidus A."/>
            <person name="Glavina del Rio T."/>
            <person name="Dalin E."/>
            <person name="Tice H."/>
            <person name="Bruce D."/>
            <person name="Goodwin L."/>
            <person name="Pitluck S."/>
            <person name="Kyrpides N."/>
            <person name="Mavromatis K."/>
            <person name="Ivanova N."/>
            <person name="Ovchinnikova G."/>
            <person name="Saunders E."/>
            <person name="Brettin T."/>
            <person name="Detter J.C."/>
            <person name="Han C."/>
            <person name="Larimer F."/>
            <person name="Land M."/>
            <person name="Hauser L."/>
            <person name="Markowitz V."/>
            <person name="Cheng J.-F."/>
            <person name="Hugenholtz P."/>
            <person name="Woyke T."/>
            <person name="Wu D."/>
            <person name="Jando M."/>
            <person name="Schneider S."/>
            <person name="Goeker M."/>
            <person name="Klenk H.-P."/>
            <person name="Eisen J.A."/>
        </authorList>
    </citation>
    <scope>NUCLEOTIDE SEQUENCE [LARGE SCALE GENOMIC DNA]</scope>
    <source>
        <strain evidence="6">ATCC 25592 / DSM 43247 / BCRC 13721 / JCM 3198 / KCTC 3076 / NBRC 16047 / NCTC 10667</strain>
    </source>
</reference>
<evidence type="ECO:0000256" key="1">
    <source>
        <dbReference type="ARBA" id="ARBA00009184"/>
    </source>
</evidence>
<dbReference type="KEGG" id="gbr:Gbro_0515"/>
<evidence type="ECO:0000313" key="6">
    <source>
        <dbReference type="Proteomes" id="UP000001219"/>
    </source>
</evidence>
<dbReference type="InterPro" id="IPR050582">
    <property type="entry name" value="HAD-like_SerB"/>
</dbReference>
<dbReference type="Gene3D" id="1.20.1440.100">
    <property type="entry name" value="SG protein - dephosphorylation function"/>
    <property type="match status" value="1"/>
</dbReference>
<accession>D0LEC7</accession>
<dbReference type="InterPro" id="IPR036412">
    <property type="entry name" value="HAD-like_sf"/>
</dbReference>
<dbReference type="CDD" id="cd02612">
    <property type="entry name" value="HAD_PGPPase"/>
    <property type="match status" value="1"/>
</dbReference>
<evidence type="ECO:0000313" key="5">
    <source>
        <dbReference type="EMBL" id="ACY19845.1"/>
    </source>
</evidence>
<dbReference type="Pfam" id="PF12710">
    <property type="entry name" value="HAD"/>
    <property type="match status" value="1"/>
</dbReference>
<dbReference type="NCBIfam" id="TIGR01490">
    <property type="entry name" value="HAD-SF-IB-hyp1"/>
    <property type="match status" value="1"/>
</dbReference>
<dbReference type="InterPro" id="IPR006385">
    <property type="entry name" value="HAD_hydro_SerB1"/>
</dbReference>
<dbReference type="FunFam" id="3.40.50.1000:FF:000025">
    <property type="entry name" value="HAD hydrolase, family IB"/>
    <property type="match status" value="1"/>
</dbReference>
<dbReference type="GO" id="GO:0016787">
    <property type="term" value="F:hydrolase activity"/>
    <property type="evidence" value="ECO:0007669"/>
    <property type="project" value="UniProtKB-KW"/>
</dbReference>
<keyword evidence="6" id="KW-1185">Reference proteome</keyword>
<dbReference type="NCBIfam" id="TIGR01488">
    <property type="entry name" value="HAD-SF-IB"/>
    <property type="match status" value="1"/>
</dbReference>
<dbReference type="eggNOG" id="COG0560">
    <property type="taxonomic scope" value="Bacteria"/>
</dbReference>
<dbReference type="InterPro" id="IPR023214">
    <property type="entry name" value="HAD_sf"/>
</dbReference>
<keyword evidence="3 5" id="KW-0378">Hydrolase</keyword>
<organism evidence="5 6">
    <name type="scientific">Gordonia bronchialis (strain ATCC 25592 / DSM 43247 / BCRC 13721 / JCM 3198 / KCTC 3076 / NBRC 16047 / NCTC 10667)</name>
    <name type="common">Rhodococcus bronchialis</name>
    <dbReference type="NCBI Taxonomy" id="526226"/>
    <lineage>
        <taxon>Bacteria</taxon>
        <taxon>Bacillati</taxon>
        <taxon>Actinomycetota</taxon>
        <taxon>Actinomycetes</taxon>
        <taxon>Mycobacteriales</taxon>
        <taxon>Gordoniaceae</taxon>
        <taxon>Gordonia</taxon>
    </lineage>
</organism>
<keyword evidence="2" id="KW-0479">Metal-binding</keyword>
<comment type="similarity">
    <text evidence="1">Belongs to the HAD-like hydrolase superfamily. SerB family.</text>
</comment>
<dbReference type="STRING" id="526226.Gbro_0515"/>
<name>D0LEC7_GORB4</name>
<dbReference type="HOGENOM" id="CLU_052657_1_0_11"/>
<protein>
    <submittedName>
        <fullName evidence="5">HAD-superfamily subfamily IB hydrolase, TIGR01490</fullName>
    </submittedName>
</protein>
<dbReference type="PANTHER" id="PTHR43344">
    <property type="entry name" value="PHOSPHOSERINE PHOSPHATASE"/>
    <property type="match status" value="1"/>
</dbReference>
<dbReference type="Gene3D" id="3.40.50.1000">
    <property type="entry name" value="HAD superfamily/HAD-like"/>
    <property type="match status" value="1"/>
</dbReference>
<dbReference type="Proteomes" id="UP000001219">
    <property type="component" value="Chromosome"/>
</dbReference>
<proteinExistence type="inferred from homology"/>
<dbReference type="GO" id="GO:0046872">
    <property type="term" value="F:metal ion binding"/>
    <property type="evidence" value="ECO:0007669"/>
    <property type="project" value="UniProtKB-KW"/>
</dbReference>
<dbReference type="PANTHER" id="PTHR43344:SF13">
    <property type="entry name" value="PHOSPHATASE RV3661-RELATED"/>
    <property type="match status" value="1"/>
</dbReference>
<evidence type="ECO:0000256" key="3">
    <source>
        <dbReference type="ARBA" id="ARBA00022801"/>
    </source>
</evidence>
<gene>
    <name evidence="5" type="ordered locus">Gbro_0515</name>
</gene>
<evidence type="ECO:0000256" key="4">
    <source>
        <dbReference type="ARBA" id="ARBA00022842"/>
    </source>
</evidence>
<evidence type="ECO:0000256" key="2">
    <source>
        <dbReference type="ARBA" id="ARBA00022723"/>
    </source>
</evidence>